<feature type="domain" description="Amino acid transporter transmembrane" evidence="6">
    <location>
        <begin position="1"/>
        <end position="207"/>
    </location>
</feature>
<dbReference type="OrthoDB" id="438545at2759"/>
<dbReference type="Pfam" id="PF01490">
    <property type="entry name" value="Aa_trans"/>
    <property type="match status" value="1"/>
</dbReference>
<evidence type="ECO:0000256" key="2">
    <source>
        <dbReference type="ARBA" id="ARBA00022692"/>
    </source>
</evidence>
<keyword evidence="3 5" id="KW-1133">Transmembrane helix</keyword>
<dbReference type="EMBL" id="AFNH02000787">
    <property type="protein sequence ID" value="EZG56146.1"/>
    <property type="molecule type" value="Genomic_DNA"/>
</dbReference>
<evidence type="ECO:0000256" key="1">
    <source>
        <dbReference type="ARBA" id="ARBA00004141"/>
    </source>
</evidence>
<comment type="caution">
    <text evidence="7">The sequence shown here is derived from an EMBL/GenBank/DDBJ whole genome shotgun (WGS) entry which is preliminary data.</text>
</comment>
<keyword evidence="8" id="KW-1185">Reference proteome</keyword>
<dbReference type="PANTHER" id="PTHR22950">
    <property type="entry name" value="AMINO ACID TRANSPORTER"/>
    <property type="match status" value="1"/>
</dbReference>
<keyword evidence="2 5" id="KW-0812">Transmembrane</keyword>
<dbReference type="InterPro" id="IPR013057">
    <property type="entry name" value="AA_transpt_TM"/>
</dbReference>
<dbReference type="GeneID" id="22913739"/>
<feature type="transmembrane region" description="Helical" evidence="5">
    <location>
        <begin position="574"/>
        <end position="595"/>
    </location>
</feature>
<feature type="transmembrane region" description="Helical" evidence="5">
    <location>
        <begin position="302"/>
        <end position="321"/>
    </location>
</feature>
<dbReference type="VEuPathDB" id="CryptoDB:GNI_105370"/>
<feature type="transmembrane region" description="Helical" evidence="5">
    <location>
        <begin position="67"/>
        <end position="88"/>
    </location>
</feature>
<organism evidence="7 8">
    <name type="scientific">Gregarina niphandrodes</name>
    <name type="common">Septate eugregarine</name>
    <dbReference type="NCBI Taxonomy" id="110365"/>
    <lineage>
        <taxon>Eukaryota</taxon>
        <taxon>Sar</taxon>
        <taxon>Alveolata</taxon>
        <taxon>Apicomplexa</taxon>
        <taxon>Conoidasida</taxon>
        <taxon>Gregarinasina</taxon>
        <taxon>Eugregarinorida</taxon>
        <taxon>Gregarinidae</taxon>
        <taxon>Gregarina</taxon>
    </lineage>
</organism>
<dbReference type="Proteomes" id="UP000019763">
    <property type="component" value="Unassembled WGS sequence"/>
</dbReference>
<evidence type="ECO:0000256" key="4">
    <source>
        <dbReference type="ARBA" id="ARBA00023136"/>
    </source>
</evidence>
<reference evidence="7" key="1">
    <citation type="submission" date="2013-12" db="EMBL/GenBank/DDBJ databases">
        <authorList>
            <person name="Omoto C.K."/>
            <person name="Sibley D."/>
            <person name="Venepally P."/>
            <person name="Hadjithomas M."/>
            <person name="Karamycheva S."/>
            <person name="Brunk B."/>
            <person name="Roos D."/>
            <person name="Caler E."/>
            <person name="Lorenzi H."/>
        </authorList>
    </citation>
    <scope>NUCLEOTIDE SEQUENCE</scope>
</reference>
<evidence type="ECO:0000313" key="7">
    <source>
        <dbReference type="EMBL" id="EZG56146.1"/>
    </source>
</evidence>
<dbReference type="GO" id="GO:0016020">
    <property type="term" value="C:membrane"/>
    <property type="evidence" value="ECO:0007669"/>
    <property type="project" value="UniProtKB-SubCell"/>
</dbReference>
<evidence type="ECO:0000259" key="6">
    <source>
        <dbReference type="Pfam" id="PF01490"/>
    </source>
</evidence>
<evidence type="ECO:0000256" key="3">
    <source>
        <dbReference type="ARBA" id="ARBA00022989"/>
    </source>
</evidence>
<proteinExistence type="predicted"/>
<dbReference type="GO" id="GO:0015179">
    <property type="term" value="F:L-amino acid transmembrane transporter activity"/>
    <property type="evidence" value="ECO:0007669"/>
    <property type="project" value="TreeGrafter"/>
</dbReference>
<feature type="transmembrane region" description="Helical" evidence="5">
    <location>
        <begin position="341"/>
        <end position="368"/>
    </location>
</feature>
<dbReference type="RefSeq" id="XP_011131319.1">
    <property type="nucleotide sequence ID" value="XM_011133017.1"/>
</dbReference>
<keyword evidence="4 5" id="KW-0472">Membrane</keyword>
<dbReference type="AlphaFoldDB" id="A0A023B442"/>
<name>A0A023B442_GRENI</name>
<accession>A0A023B442</accession>
<evidence type="ECO:0000256" key="5">
    <source>
        <dbReference type="SAM" id="Phobius"/>
    </source>
</evidence>
<sequence>MLTLPYGLSHTGLVWGVIILLSSYAVSVLSCIVIYDVACYASWRDKTPPAPSYGYLVHQLLNRKWSLLLDLALVISGFGAAVSFLIFLGDFVPTALKGIIAEDSTFFFLTERSPVILFASLLCTILSTTDNGVNDAFLSAIPILGFGWCLIALVYRYFVPYQDVVKVPVSLATLWQIPVSRQALPDANLFLFAFMMQANVLPTFAAMSPVAPGDAMALALLENTITLDDDALDQGVEGGKCPVDGYGTTGQAVAKSGHTLAFTSCAANPLCASASHSYNRRLGTLSRKTLLRSLATSHTLTLLYYIALSSVGVLLVMQQGHPMLQNFTRSLSQTDPVFVTLRALMIICLIVLSPYLFSAVANGCMNLVAICRNKPMVAEGFGSFPQRLAYSFGLVSAGALVALHTDRVATVLTVFGGWGATILMCTFPAVLLWHTHHDYRRQNVHWKSNALVPDVFSERCGDQVPRPHPSQDNGGFQQSGFQQSGFQQSGFQQGGFQQGGFQQGVLDQSGLGGVELTHDYAGQAQAPTTFARYSQLRNCDATGALCTEAQSDYSLVARTLPPSDRPLTLWEWGLIGYFALTTVIGFVAAAVPYWLNV</sequence>
<protein>
    <submittedName>
        <fullName evidence="7">Transmembrane amino acid transporter</fullName>
    </submittedName>
</protein>
<evidence type="ECO:0000313" key="8">
    <source>
        <dbReference type="Proteomes" id="UP000019763"/>
    </source>
</evidence>
<comment type="subcellular location">
    <subcellularLocation>
        <location evidence="1">Membrane</location>
        <topology evidence="1">Multi-pass membrane protein</topology>
    </subcellularLocation>
</comment>
<feature type="transmembrane region" description="Helical" evidence="5">
    <location>
        <begin position="136"/>
        <end position="158"/>
    </location>
</feature>
<feature type="transmembrane region" description="Helical" evidence="5">
    <location>
        <begin position="12"/>
        <end position="35"/>
    </location>
</feature>
<gene>
    <name evidence="7" type="ORF">GNI_105370</name>
</gene>
<feature type="transmembrane region" description="Helical" evidence="5">
    <location>
        <begin position="411"/>
        <end position="433"/>
    </location>
</feature>